<dbReference type="EMBL" id="CAJGYM010000006">
    <property type="protein sequence ID" value="CAD6187395.1"/>
    <property type="molecule type" value="Genomic_DNA"/>
</dbReference>
<protein>
    <submittedName>
        <fullName evidence="2">Uncharacterized protein</fullName>
    </submittedName>
</protein>
<dbReference type="PANTHER" id="PTHR11066">
    <property type="entry name" value="ACYL-COA THIOESTERASE"/>
    <property type="match status" value="1"/>
</dbReference>
<dbReference type="OrthoDB" id="5796505at2759"/>
<dbReference type="InterPro" id="IPR042171">
    <property type="entry name" value="Acyl-CoA_hotdog"/>
</dbReference>
<gene>
    <name evidence="2" type="ORF">CAUJ_LOCUS3314</name>
</gene>
<comment type="similarity">
    <text evidence="1">Belongs to the C/M/P thioester hydrolase family.</text>
</comment>
<evidence type="ECO:0000313" key="3">
    <source>
        <dbReference type="Proteomes" id="UP000835052"/>
    </source>
</evidence>
<dbReference type="InterPro" id="IPR029069">
    <property type="entry name" value="HotDog_dom_sf"/>
</dbReference>
<dbReference type="PANTHER" id="PTHR11066:SF66">
    <property type="entry name" value="THIOESTERASE_THIOL ESTER DEHYDRASE-ISOMERASE"/>
    <property type="match status" value="1"/>
</dbReference>
<sequence length="564" mass="64928">MKPTRRQLVSSLYNIENVTSTRFRSDPPHMGGILGILRVFGGYVMAQAYTVSRMFLVQRLGNSNKFISNMHYNFIRPGALDKTIEFEIEAHEDVLKITIYHDLKIIGLCFAKLNSNLLAGASYPADIPPITDVFSISELAALPAYKELRTYMQKLDDNYSFELKPIKFFRNVKTNVYRVEFFARLHHDCLDSTLEGSSMMIGIALSDFFIMRSIEWFYDSFGFKLSSGASLHHNIQFHKDELAQEDTTPHSTLNPSQWFLIQFHPMPAAEARTIEFNVGLNLFILYDDMTNRLIRSHNDENLYTLGYLNHHMVDVENGKALFLSPEEMIFILNRTKDKIQNIIDSHGMSGMFQPSLLHITEYCNKARILWAENRAEAQNMSFMRLQELSSNAFGVCKHNCLSHRIKEPGHEREENDYSLAFRAAYRDGEKRRLRIIQPSTKILLSDQRVYQVIFYQNGETPETIEYLENRTIESPTCKSLLLSFDELFYMLRRTARKLESVMADIPNTTLDLNPIVASINVYIRIAEALQHEKSHEAEEMSRISLQELCEGGKELGSGDQPSTS</sequence>
<accession>A0A8S1GVQ6</accession>
<dbReference type="InterPro" id="IPR003703">
    <property type="entry name" value="Acyl_CoA_thio"/>
</dbReference>
<evidence type="ECO:0000313" key="2">
    <source>
        <dbReference type="EMBL" id="CAD6187395.1"/>
    </source>
</evidence>
<proteinExistence type="inferred from homology"/>
<reference evidence="2" key="1">
    <citation type="submission" date="2020-10" db="EMBL/GenBank/DDBJ databases">
        <authorList>
            <person name="Kikuchi T."/>
        </authorList>
    </citation>
    <scope>NUCLEOTIDE SEQUENCE</scope>
    <source>
        <strain evidence="2">NKZ352</strain>
    </source>
</reference>
<dbReference type="GO" id="GO:0006637">
    <property type="term" value="P:acyl-CoA metabolic process"/>
    <property type="evidence" value="ECO:0007669"/>
    <property type="project" value="InterPro"/>
</dbReference>
<dbReference type="GO" id="GO:0009062">
    <property type="term" value="P:fatty acid catabolic process"/>
    <property type="evidence" value="ECO:0007669"/>
    <property type="project" value="TreeGrafter"/>
</dbReference>
<dbReference type="GO" id="GO:0005782">
    <property type="term" value="C:peroxisomal matrix"/>
    <property type="evidence" value="ECO:0007669"/>
    <property type="project" value="TreeGrafter"/>
</dbReference>
<name>A0A8S1GVQ6_9PELO</name>
<comment type="caution">
    <text evidence="2">The sequence shown here is derived from an EMBL/GenBank/DDBJ whole genome shotgun (WGS) entry which is preliminary data.</text>
</comment>
<evidence type="ECO:0000256" key="1">
    <source>
        <dbReference type="ARBA" id="ARBA00006538"/>
    </source>
</evidence>
<dbReference type="Proteomes" id="UP000835052">
    <property type="component" value="Unassembled WGS sequence"/>
</dbReference>
<keyword evidence="3" id="KW-1185">Reference proteome</keyword>
<dbReference type="SUPFAM" id="SSF54637">
    <property type="entry name" value="Thioesterase/thiol ester dehydrase-isomerase"/>
    <property type="match status" value="1"/>
</dbReference>
<organism evidence="2 3">
    <name type="scientific">Caenorhabditis auriculariae</name>
    <dbReference type="NCBI Taxonomy" id="2777116"/>
    <lineage>
        <taxon>Eukaryota</taxon>
        <taxon>Metazoa</taxon>
        <taxon>Ecdysozoa</taxon>
        <taxon>Nematoda</taxon>
        <taxon>Chromadorea</taxon>
        <taxon>Rhabditida</taxon>
        <taxon>Rhabditina</taxon>
        <taxon>Rhabditomorpha</taxon>
        <taxon>Rhabditoidea</taxon>
        <taxon>Rhabditidae</taxon>
        <taxon>Peloderinae</taxon>
        <taxon>Caenorhabditis</taxon>
    </lineage>
</organism>
<dbReference type="AlphaFoldDB" id="A0A8S1GVQ6"/>
<dbReference type="Gene3D" id="2.40.160.210">
    <property type="entry name" value="Acyl-CoA thioesterase, double hotdog domain"/>
    <property type="match status" value="1"/>
</dbReference>
<dbReference type="GO" id="GO:0047617">
    <property type="term" value="F:fatty acyl-CoA hydrolase activity"/>
    <property type="evidence" value="ECO:0007669"/>
    <property type="project" value="InterPro"/>
</dbReference>